<dbReference type="KEGG" id="oai:OLEAN_C26060"/>
<dbReference type="PANTHER" id="PTHR35566:SF1">
    <property type="entry name" value="TYPE VI SECRETION SYSTEM BASEPLATE COMPONENT TSSK1"/>
    <property type="match status" value="1"/>
</dbReference>
<reference evidence="1 2" key="1">
    <citation type="journal article" date="2013" name="Nat. Commun.">
        <title>Genome sequence and functional genomic analysis of the oil-degrading bacterium Oleispira antarctica.</title>
        <authorList>
            <person name="Kube M."/>
            <person name="Chernikova T.N."/>
            <person name="Al-Ramahi Y."/>
            <person name="Beloqui A."/>
            <person name="Lopez-Cortez N."/>
            <person name="Guazzaroni M.E."/>
            <person name="Heipieper H.J."/>
            <person name="Klages S."/>
            <person name="Kotsyurbenko O.R."/>
            <person name="Langer I."/>
            <person name="Nechitaylo T.Y."/>
            <person name="Lunsdorf H."/>
            <person name="Fernandez M."/>
            <person name="Juarez S."/>
            <person name="Ciordia S."/>
            <person name="Singer A."/>
            <person name="Kagan O."/>
            <person name="Egorova O."/>
            <person name="Petit P.A."/>
            <person name="Stogios P."/>
            <person name="Kim Y."/>
            <person name="Tchigvintsev A."/>
            <person name="Flick R."/>
            <person name="Denaro R."/>
            <person name="Genovese M."/>
            <person name="Albar J.P."/>
            <person name="Reva O.N."/>
            <person name="Martinez-Gomariz M."/>
            <person name="Tran H."/>
            <person name="Ferrer M."/>
            <person name="Savchenko A."/>
            <person name="Yakunin A.F."/>
            <person name="Yakimov M.M."/>
            <person name="Golyshina O.V."/>
            <person name="Reinhardt R."/>
            <person name="Golyshin P.N."/>
        </authorList>
    </citation>
    <scope>NUCLEOTIDE SEQUENCE [LARGE SCALE GENOMIC DNA]</scope>
</reference>
<name>R4YP21_OLEAN</name>
<sequence>MSRENKVLWTEGLFIKPAHFQQNDRYFESYINKVRQLSGPYGWGFDELTIDSQLLDQGKIAIRSASGIMPDGTPFNIPEEDPAPAPIDLKEGVINQQVYLCLPIRSTEVEVFYPDSEKGLQRYTSKTLEANDSSTNRPSSTTLMVGGLRFNIMQENDTRSQYSCLSIAKVLECSKDKQISFDNSFIPPLINCRASDNLSDLLILTKDLLNQRALDLSGRISASASGTGGVAEVEDFLSLQLINRFTQLMQHLIGLPRLHPEQAYQHMIMLVGELASFSEKRIMPELEGYRHDNIADTFSPLANLIKDSLSSLSTKARAFNIPLKEPKYGIYRAILADPQLIQSSTFVLTIKADIPSEELQRNFPNLVKISSIEKIRELIMVSLPGVSIKLLPYMPRELPYHDGFIPFELDKNCEAWQDLKNSSGMAIHIGDQVPGLKLQLWAIQR</sequence>
<dbReference type="Proteomes" id="UP000032749">
    <property type="component" value="Chromosome"/>
</dbReference>
<accession>R4YP21</accession>
<dbReference type="NCBIfam" id="TIGR03353">
    <property type="entry name" value="VI_chp_4"/>
    <property type="match status" value="1"/>
</dbReference>
<keyword evidence="2" id="KW-1185">Reference proteome</keyword>
<evidence type="ECO:0008006" key="3">
    <source>
        <dbReference type="Google" id="ProtNLM"/>
    </source>
</evidence>
<dbReference type="Pfam" id="PF05936">
    <property type="entry name" value="T6SS_VasE"/>
    <property type="match status" value="1"/>
</dbReference>
<evidence type="ECO:0000313" key="2">
    <source>
        <dbReference type="Proteomes" id="UP000032749"/>
    </source>
</evidence>
<dbReference type="InterPro" id="IPR010263">
    <property type="entry name" value="T6SS_TssK"/>
</dbReference>
<dbReference type="OrthoDB" id="9775333at2"/>
<evidence type="ECO:0000313" key="1">
    <source>
        <dbReference type="EMBL" id="CCK76782.1"/>
    </source>
</evidence>
<dbReference type="AlphaFoldDB" id="R4YP21"/>
<dbReference type="STRING" id="698738.OLEAN_C26060"/>
<dbReference type="PATRIC" id="fig|698738.3.peg.2704"/>
<proteinExistence type="predicted"/>
<protein>
    <recommendedName>
        <fullName evidence="3">Type VI secretion protein, VC_A0114 family</fullName>
    </recommendedName>
</protein>
<organism evidence="1 2">
    <name type="scientific">Oleispira antarctica RB-8</name>
    <dbReference type="NCBI Taxonomy" id="698738"/>
    <lineage>
        <taxon>Bacteria</taxon>
        <taxon>Pseudomonadati</taxon>
        <taxon>Pseudomonadota</taxon>
        <taxon>Gammaproteobacteria</taxon>
        <taxon>Oceanospirillales</taxon>
        <taxon>Oceanospirillaceae</taxon>
        <taxon>Oleispira</taxon>
    </lineage>
</organism>
<dbReference type="EMBL" id="FO203512">
    <property type="protein sequence ID" value="CCK76782.1"/>
    <property type="molecule type" value="Genomic_DNA"/>
</dbReference>
<dbReference type="HOGENOM" id="CLU_031690_3_0_6"/>
<dbReference type="PANTHER" id="PTHR35566">
    <property type="entry name" value="BLR3599 PROTEIN"/>
    <property type="match status" value="1"/>
</dbReference>
<gene>
    <name evidence="1" type="ORF">OLEAN_C26060</name>
</gene>